<dbReference type="RefSeq" id="WP_193192667.1">
    <property type="nucleotide sequence ID" value="NZ_JBHSVR010000001.1"/>
</dbReference>
<sequence>MKSAREVVLAWIDALNNRDAEAIAVLCHEDVVNLQMPIGDPSIGRPAMLEHFPRLFNAFPDCRVRSLQLLEDNEWAILEWELTGTWQGMFFGHQPNGHSIKVRGCEIFQVANGMIKSQRGYWDKATWFGQLGIPLE</sequence>
<comment type="caution">
    <text evidence="1">The sequence shown here is derived from an EMBL/GenBank/DDBJ whole genome shotgun (WGS) entry which is preliminary data.</text>
</comment>
<dbReference type="PANTHER" id="PTHR38436:SF1">
    <property type="entry name" value="ESTER CYCLASE"/>
    <property type="match status" value="1"/>
</dbReference>
<dbReference type="InterPro" id="IPR032710">
    <property type="entry name" value="NTF2-like_dom_sf"/>
</dbReference>
<dbReference type="SUPFAM" id="SSF54427">
    <property type="entry name" value="NTF2-like"/>
    <property type="match status" value="1"/>
</dbReference>
<gene>
    <name evidence="1" type="ORF">ACFQBM_19335</name>
</gene>
<dbReference type="PANTHER" id="PTHR38436">
    <property type="entry name" value="POLYKETIDE CYCLASE SNOAL-LIKE DOMAIN"/>
    <property type="match status" value="1"/>
</dbReference>
<dbReference type="Pfam" id="PF07366">
    <property type="entry name" value="SnoaL"/>
    <property type="match status" value="1"/>
</dbReference>
<proteinExistence type="predicted"/>
<accession>A0ABW1YRM4</accession>
<protein>
    <submittedName>
        <fullName evidence="1">Ester cyclase</fullName>
    </submittedName>
</protein>
<keyword evidence="2" id="KW-1185">Reference proteome</keyword>
<evidence type="ECO:0000313" key="2">
    <source>
        <dbReference type="Proteomes" id="UP001596425"/>
    </source>
</evidence>
<organism evidence="1 2">
    <name type="scientific">Microbulbifer taiwanensis</name>
    <dbReference type="NCBI Taxonomy" id="986746"/>
    <lineage>
        <taxon>Bacteria</taxon>
        <taxon>Pseudomonadati</taxon>
        <taxon>Pseudomonadota</taxon>
        <taxon>Gammaproteobacteria</taxon>
        <taxon>Cellvibrionales</taxon>
        <taxon>Microbulbiferaceae</taxon>
        <taxon>Microbulbifer</taxon>
    </lineage>
</organism>
<name>A0ABW1YRM4_9GAMM</name>
<dbReference type="InterPro" id="IPR009959">
    <property type="entry name" value="Cyclase_SnoaL-like"/>
</dbReference>
<dbReference type="EMBL" id="JBHSVR010000001">
    <property type="protein sequence ID" value="MFC6635433.1"/>
    <property type="molecule type" value="Genomic_DNA"/>
</dbReference>
<dbReference type="Proteomes" id="UP001596425">
    <property type="component" value="Unassembled WGS sequence"/>
</dbReference>
<evidence type="ECO:0000313" key="1">
    <source>
        <dbReference type="EMBL" id="MFC6635433.1"/>
    </source>
</evidence>
<reference evidence="2" key="1">
    <citation type="journal article" date="2019" name="Int. J. Syst. Evol. Microbiol.">
        <title>The Global Catalogue of Microorganisms (GCM) 10K type strain sequencing project: providing services to taxonomists for standard genome sequencing and annotation.</title>
        <authorList>
            <consortium name="The Broad Institute Genomics Platform"/>
            <consortium name="The Broad Institute Genome Sequencing Center for Infectious Disease"/>
            <person name="Wu L."/>
            <person name="Ma J."/>
        </authorList>
    </citation>
    <scope>NUCLEOTIDE SEQUENCE [LARGE SCALE GENOMIC DNA]</scope>
    <source>
        <strain evidence="2">CGMCC 1.13718</strain>
    </source>
</reference>
<dbReference type="Gene3D" id="3.10.450.50">
    <property type="match status" value="1"/>
</dbReference>